<evidence type="ECO:0000256" key="2">
    <source>
        <dbReference type="ARBA" id="ARBA00006000"/>
    </source>
</evidence>
<comment type="subcellular location">
    <subcellularLocation>
        <location evidence="1">Endoplasmic reticulum membrane</location>
        <topology evidence="1">Multi-pass membrane protein</topology>
    </subcellularLocation>
</comment>
<dbReference type="eggNOG" id="KOG0209">
    <property type="taxonomic scope" value="Eukaryota"/>
</dbReference>
<evidence type="ECO:0000256" key="15">
    <source>
        <dbReference type="SAM" id="Phobius"/>
    </source>
</evidence>
<feature type="compositionally biased region" description="Low complexity" evidence="14">
    <location>
        <begin position="7"/>
        <end position="16"/>
    </location>
</feature>
<dbReference type="CDD" id="cd07543">
    <property type="entry name" value="P-type_ATPase_cation"/>
    <property type="match status" value="1"/>
</dbReference>
<dbReference type="NCBIfam" id="TIGR01657">
    <property type="entry name" value="P-ATPase-V"/>
    <property type="match status" value="1"/>
</dbReference>
<dbReference type="GO" id="GO:0006874">
    <property type="term" value="P:intracellular calcium ion homeostasis"/>
    <property type="evidence" value="ECO:0007669"/>
    <property type="project" value="TreeGrafter"/>
</dbReference>
<keyword evidence="4" id="KW-0597">Phosphoprotein</keyword>
<dbReference type="Gene3D" id="2.70.150.10">
    <property type="entry name" value="Calcium-transporting ATPase, cytoplasmic transduction domain A"/>
    <property type="match status" value="1"/>
</dbReference>
<comment type="similarity">
    <text evidence="2">Belongs to the cation transport ATPase (P-type) (TC 3.A.3) family. Type V subfamily.</text>
</comment>
<dbReference type="SFLD" id="SFLDS00003">
    <property type="entry name" value="Haloacid_Dehalogenase"/>
    <property type="match status" value="1"/>
</dbReference>
<keyword evidence="10" id="KW-0460">Magnesium</keyword>
<dbReference type="SFLD" id="SFLDG00002">
    <property type="entry name" value="C1.7:_P-type_atpase_like"/>
    <property type="match status" value="1"/>
</dbReference>
<dbReference type="FunFam" id="2.70.150.10:FF:000015">
    <property type="entry name" value="Cation-transporting ATPase"/>
    <property type="match status" value="1"/>
</dbReference>
<dbReference type="KEGG" id="dgr:6561640"/>
<evidence type="ECO:0000259" key="17">
    <source>
        <dbReference type="Pfam" id="PF23143"/>
    </source>
</evidence>
<dbReference type="OMA" id="QKTKYVW"/>
<keyword evidence="11" id="KW-1278">Translocase</keyword>
<feature type="region of interest" description="Disordered" evidence="14">
    <location>
        <begin position="1"/>
        <end position="26"/>
    </location>
</feature>
<accession>B4JAC7</accession>
<dbReference type="InParanoid" id="B4JAC7"/>
<evidence type="ECO:0000256" key="13">
    <source>
        <dbReference type="ARBA" id="ARBA00023136"/>
    </source>
</evidence>
<dbReference type="GO" id="GO:0005524">
    <property type="term" value="F:ATP binding"/>
    <property type="evidence" value="ECO:0007669"/>
    <property type="project" value="UniProtKB-KW"/>
</dbReference>
<proteinExistence type="inferred from homology"/>
<dbReference type="GO" id="GO:0019829">
    <property type="term" value="F:ATPase-coupled monoatomic cation transmembrane transporter activity"/>
    <property type="evidence" value="ECO:0007669"/>
    <property type="project" value="TreeGrafter"/>
</dbReference>
<keyword evidence="5 15" id="KW-0812">Transmembrane</keyword>
<dbReference type="SUPFAM" id="SSF81660">
    <property type="entry name" value="Metal cation-transporting ATPase, ATP-binding domain N"/>
    <property type="match status" value="1"/>
</dbReference>
<dbReference type="InterPro" id="IPR001757">
    <property type="entry name" value="P_typ_ATPase"/>
</dbReference>
<evidence type="ECO:0000256" key="5">
    <source>
        <dbReference type="ARBA" id="ARBA00022692"/>
    </source>
</evidence>
<evidence type="ECO:0000256" key="7">
    <source>
        <dbReference type="ARBA" id="ARBA00022741"/>
    </source>
</evidence>
<dbReference type="GO" id="GO:0015662">
    <property type="term" value="F:P-type ion transporter activity"/>
    <property type="evidence" value="ECO:0007669"/>
    <property type="project" value="TreeGrafter"/>
</dbReference>
<dbReference type="HOGENOM" id="CLU_001828_4_1_1"/>
<dbReference type="Pfam" id="PF13246">
    <property type="entry name" value="Cation_ATPase"/>
    <property type="match status" value="1"/>
</dbReference>
<evidence type="ECO:0000256" key="10">
    <source>
        <dbReference type="ARBA" id="ARBA00022842"/>
    </source>
</evidence>
<dbReference type="SFLD" id="SFLDF00027">
    <property type="entry name" value="p-type_atpase"/>
    <property type="match status" value="1"/>
</dbReference>
<feature type="transmembrane region" description="Helical" evidence="15">
    <location>
        <begin position="1067"/>
        <end position="1087"/>
    </location>
</feature>
<dbReference type="SUPFAM" id="SSF56784">
    <property type="entry name" value="HAD-like"/>
    <property type="match status" value="1"/>
</dbReference>
<evidence type="ECO:0000259" key="16">
    <source>
        <dbReference type="Pfam" id="PF00122"/>
    </source>
</evidence>
<keyword evidence="6" id="KW-0479">Metal-binding</keyword>
<dbReference type="SUPFAM" id="SSF81653">
    <property type="entry name" value="Calcium ATPase, transduction domain A"/>
    <property type="match status" value="1"/>
</dbReference>
<feature type="transmembrane region" description="Helical" evidence="15">
    <location>
        <begin position="1125"/>
        <end position="1143"/>
    </location>
</feature>
<dbReference type="GO" id="GO:0016887">
    <property type="term" value="F:ATP hydrolysis activity"/>
    <property type="evidence" value="ECO:0007669"/>
    <property type="project" value="InterPro"/>
</dbReference>
<dbReference type="NCBIfam" id="TIGR01494">
    <property type="entry name" value="ATPase_P-type"/>
    <property type="match status" value="2"/>
</dbReference>
<dbReference type="InterPro" id="IPR023299">
    <property type="entry name" value="ATPase_P-typ_cyto_dom_N"/>
</dbReference>
<dbReference type="OrthoDB" id="48943at2759"/>
<dbReference type="AlphaFoldDB" id="B4JAC7"/>
<keyword evidence="12 15" id="KW-1133">Transmembrane helix</keyword>
<dbReference type="PANTHER" id="PTHR45630">
    <property type="entry name" value="CATION-TRANSPORTING ATPASE-RELATED"/>
    <property type="match status" value="1"/>
</dbReference>
<feature type="transmembrane region" description="Helical" evidence="15">
    <location>
        <begin position="452"/>
        <end position="471"/>
    </location>
</feature>
<dbReference type="PANTHER" id="PTHR45630:SF7">
    <property type="entry name" value="ENDOPLASMIC RETICULUM TRANSMEMBRANE HELIX TRANSLOCASE"/>
    <property type="match status" value="1"/>
</dbReference>
<keyword evidence="7" id="KW-0547">Nucleotide-binding</keyword>
<dbReference type="Proteomes" id="UP000001070">
    <property type="component" value="Unassembled WGS sequence"/>
</dbReference>
<organism evidence="19">
    <name type="scientific">Drosophila grimshawi</name>
    <name type="common">Hawaiian fruit fly</name>
    <name type="synonym">Idiomyia grimshawi</name>
    <dbReference type="NCBI Taxonomy" id="7222"/>
    <lineage>
        <taxon>Eukaryota</taxon>
        <taxon>Metazoa</taxon>
        <taxon>Ecdysozoa</taxon>
        <taxon>Arthropoda</taxon>
        <taxon>Hexapoda</taxon>
        <taxon>Insecta</taxon>
        <taxon>Pterygota</taxon>
        <taxon>Neoptera</taxon>
        <taxon>Endopterygota</taxon>
        <taxon>Diptera</taxon>
        <taxon>Brachycera</taxon>
        <taxon>Muscomorpha</taxon>
        <taxon>Ephydroidea</taxon>
        <taxon>Drosophilidae</taxon>
        <taxon>Drosophila</taxon>
        <taxon>Hawaiian Drosophila</taxon>
    </lineage>
</organism>
<evidence type="ECO:0000313" key="19">
    <source>
        <dbReference type="Proteomes" id="UP000001070"/>
    </source>
</evidence>
<dbReference type="Pfam" id="PF23143">
    <property type="entry name" value="2TM_P5A-ATPase"/>
    <property type="match status" value="1"/>
</dbReference>
<evidence type="ECO:0000256" key="6">
    <source>
        <dbReference type="ARBA" id="ARBA00022723"/>
    </source>
</evidence>
<dbReference type="PROSITE" id="PS01229">
    <property type="entry name" value="COF_2"/>
    <property type="match status" value="1"/>
</dbReference>
<dbReference type="GO" id="GO:0046872">
    <property type="term" value="F:metal ion binding"/>
    <property type="evidence" value="ECO:0007669"/>
    <property type="project" value="UniProtKB-KW"/>
</dbReference>
<feature type="transmembrane region" description="Helical" evidence="15">
    <location>
        <begin position="270"/>
        <end position="289"/>
    </location>
</feature>
<dbReference type="InterPro" id="IPR036412">
    <property type="entry name" value="HAD-like_sf"/>
</dbReference>
<dbReference type="InterPro" id="IPR008250">
    <property type="entry name" value="ATPase_P-typ_transduc_dom_A_sf"/>
</dbReference>
<keyword evidence="9" id="KW-0067">ATP-binding</keyword>
<dbReference type="InterPro" id="IPR006544">
    <property type="entry name" value="P-type_TPase_V"/>
</dbReference>
<feature type="transmembrane region" description="Helical" evidence="15">
    <location>
        <begin position="108"/>
        <end position="131"/>
    </location>
</feature>
<keyword evidence="19" id="KW-1185">Reference proteome</keyword>
<dbReference type="InterPro" id="IPR023298">
    <property type="entry name" value="ATPase_P-typ_TM_dom_sf"/>
</dbReference>
<evidence type="ECO:0000256" key="1">
    <source>
        <dbReference type="ARBA" id="ARBA00004477"/>
    </source>
</evidence>
<keyword evidence="13 15" id="KW-0472">Membrane</keyword>
<name>B4JAC7_DROGR</name>
<keyword evidence="8" id="KW-0256">Endoplasmic reticulum</keyword>
<dbReference type="InterPro" id="IPR057255">
    <property type="entry name" value="2TM_P5A-ATPase"/>
</dbReference>
<evidence type="ECO:0000313" key="18">
    <source>
        <dbReference type="EMBL" id="EDW03798.1"/>
    </source>
</evidence>
<evidence type="ECO:0000256" key="3">
    <source>
        <dbReference type="ARBA" id="ARBA00022448"/>
    </source>
</evidence>
<evidence type="ECO:0000256" key="11">
    <source>
        <dbReference type="ARBA" id="ARBA00022967"/>
    </source>
</evidence>
<dbReference type="InterPro" id="IPR018303">
    <property type="entry name" value="ATPase_P-typ_P_site"/>
</dbReference>
<dbReference type="SUPFAM" id="SSF81665">
    <property type="entry name" value="Calcium ATPase, transmembrane domain M"/>
    <property type="match status" value="1"/>
</dbReference>
<evidence type="ECO:0000256" key="14">
    <source>
        <dbReference type="SAM" id="MobiDB-lite"/>
    </source>
</evidence>
<evidence type="ECO:0000256" key="9">
    <source>
        <dbReference type="ARBA" id="ARBA00022840"/>
    </source>
</evidence>
<dbReference type="InterPro" id="IPR047820">
    <property type="entry name" value="P5A-type_ATPase"/>
</dbReference>
<dbReference type="Pfam" id="PF00122">
    <property type="entry name" value="E1-E2_ATPase"/>
    <property type="match status" value="1"/>
</dbReference>
<evidence type="ECO:0000256" key="12">
    <source>
        <dbReference type="ARBA" id="ARBA00022989"/>
    </source>
</evidence>
<dbReference type="Gene3D" id="3.40.1110.10">
    <property type="entry name" value="Calcium-transporting ATPase, cytoplasmic domain N"/>
    <property type="match status" value="1"/>
</dbReference>
<dbReference type="GO" id="GO:0005789">
    <property type="term" value="C:endoplasmic reticulum membrane"/>
    <property type="evidence" value="ECO:0007669"/>
    <property type="project" value="UniProtKB-SubCell"/>
</dbReference>
<gene>
    <name evidence="18" type="primary">Dgri\GH11436</name>
    <name evidence="18" type="ORF">Dgri_GH11436</name>
</gene>
<evidence type="ECO:0000256" key="4">
    <source>
        <dbReference type="ARBA" id="ARBA00022553"/>
    </source>
</evidence>
<dbReference type="InterPro" id="IPR059000">
    <property type="entry name" value="ATPase_P-type_domA"/>
</dbReference>
<dbReference type="PhylomeDB" id="B4JAC7"/>
<dbReference type="PROSITE" id="PS00154">
    <property type="entry name" value="ATPASE_E1_E2"/>
    <property type="match status" value="1"/>
</dbReference>
<dbReference type="FunCoup" id="B4JAC7">
    <property type="interactions" value="2368"/>
</dbReference>
<feature type="domain" description="P5A-ATPase transmembrane helical hairpin" evidence="17">
    <location>
        <begin position="104"/>
        <end position="143"/>
    </location>
</feature>
<dbReference type="EMBL" id="CH916368">
    <property type="protein sequence ID" value="EDW03798.1"/>
    <property type="molecule type" value="Genomic_DNA"/>
</dbReference>
<dbReference type="Gene3D" id="3.40.50.1000">
    <property type="entry name" value="HAD superfamily/HAD-like"/>
    <property type="match status" value="1"/>
</dbReference>
<sequence>MSATAVTTGGAAGDNNNKNKNEKRNNTAVTATALDDVVQYVTLYVRKPTPLSGVVLPFVPLYLTAFYLWIYVYKSHDTDETAALQQQNKTDDVFDRLDQDDGAAWNEIGFIAVVAIAFLHVLTLLFCYWSVHVLAFLTCRRVKQPALGVLAKVVPTANNGNSKIVPIQSLKLEDGQQQYYLVFQKTKYVWDENKATFRSVEFPVNELLSTYANSRGLESEQSIKTAMQTYGNNEMDMVVPEFHELFIERATAPFFVFQVFSVGLWCMDDFWYYSLFTLFMLIAFECTIVKQQLRNMSEIRKMGNKPYLIYALRQNKWRHIGSNELLPGDLVSITRSQNDSIVPCDVVVLRGTCIVDESMLTGESVPQMKESLESLQQLNTELDVEGEGKLTVLFGGTKVVQHTAPSKVSMRAPDGGCIGYVIRTGFNTSQGRLLRTILFGANRATENNSETFAFIAFLMVFAVAAASYVWVKGSEDLERNRYKLFLECALILTSIIPPDLPIELTLAVNTSLIQLTKLFVFCTEPFRIPFAGKVQICCFDKTGTLTTDNLMVEGIAGLTPNGKCVPIEEAEEATIQVLACCHSLALLDDGLVGDPLEKAALAAVDWNLTKSDSVIPKRGKLKPLRIVQRYHFSSALKRMSVLAGYLMPFSNDINYIGAVKGAPEVIMGMLKNIPQDYEKIYLEYARRGARVMALGIKEFGTLGGQRIRELKREEVECDLTFAGFVIISCPMKPDSKSVIKELVHSSHKVLMITGDSPLTACHVARELRFTTKKLLILTRPPLQQEGMDDWSWVSVDGERTYAVDEVKAAKNIAMLLAAHDLCITGEGLMYLQQSHPAYMLKVLPQVTVCARFAPKQKEYIITTLKQLGYYTLMCGDGTNDVGALKHAHVGVSLLTSAPVKRKRTEQELQQINAAATAAAAAATANANQQLSPRERALRRRQEHIDRTQARLQHALRDMEEQTMVKLGDASIAAPFTSKLSSIMCVNHIIKQGRCTLVTTLQMFKILALNALIQAYCQSVLYIDGVKFSDTQATMQGIFIAACFLFITRSKPLKTLSKVAPLPNIFNLYTISTILTQFAVHFGALYYLTSEATALAPPRVGKVKLYIDMDAEEKTKYDPNIVSSTVYIICVSLQVATIAVNYKGHPFMESLRANRMLMCAIGASAALVLFLTTGIVPGLTQFFEIVDFPANFRQTLLIVLVVDIVGAFALDRICSFLFGETRSKSKVLNC</sequence>
<feature type="transmembrane region" description="Helical" evidence="15">
    <location>
        <begin position="1030"/>
        <end position="1046"/>
    </location>
</feature>
<reference evidence="18 19" key="1">
    <citation type="journal article" date="2007" name="Nature">
        <title>Evolution of genes and genomes on the Drosophila phylogeny.</title>
        <authorList>
            <consortium name="Drosophila 12 Genomes Consortium"/>
            <person name="Clark A.G."/>
            <person name="Eisen M.B."/>
            <person name="Smith D.R."/>
            <person name="Bergman C.M."/>
            <person name="Oliver B."/>
            <person name="Markow T.A."/>
            <person name="Kaufman T.C."/>
            <person name="Kellis M."/>
            <person name="Gelbart W."/>
            <person name="Iyer V.N."/>
            <person name="Pollard D.A."/>
            <person name="Sackton T.B."/>
            <person name="Larracuente A.M."/>
            <person name="Singh N.D."/>
            <person name="Abad J.P."/>
            <person name="Abt D.N."/>
            <person name="Adryan B."/>
            <person name="Aguade M."/>
            <person name="Akashi H."/>
            <person name="Anderson W.W."/>
            <person name="Aquadro C.F."/>
            <person name="Ardell D.H."/>
            <person name="Arguello R."/>
            <person name="Artieri C.G."/>
            <person name="Barbash D.A."/>
            <person name="Barker D."/>
            <person name="Barsanti P."/>
            <person name="Batterham P."/>
            <person name="Batzoglou S."/>
            <person name="Begun D."/>
            <person name="Bhutkar A."/>
            <person name="Blanco E."/>
            <person name="Bosak S.A."/>
            <person name="Bradley R.K."/>
            <person name="Brand A.D."/>
            <person name="Brent M.R."/>
            <person name="Brooks A.N."/>
            <person name="Brown R.H."/>
            <person name="Butlin R.K."/>
            <person name="Caggese C."/>
            <person name="Calvi B.R."/>
            <person name="Bernardo de Carvalho A."/>
            <person name="Caspi A."/>
            <person name="Castrezana S."/>
            <person name="Celniker S.E."/>
            <person name="Chang J.L."/>
            <person name="Chapple C."/>
            <person name="Chatterji S."/>
            <person name="Chinwalla A."/>
            <person name="Civetta A."/>
            <person name="Clifton S.W."/>
            <person name="Comeron J.M."/>
            <person name="Costello J.C."/>
            <person name="Coyne J.A."/>
            <person name="Daub J."/>
            <person name="David R.G."/>
            <person name="Delcher A.L."/>
            <person name="Delehaunty K."/>
            <person name="Do C.B."/>
            <person name="Ebling H."/>
            <person name="Edwards K."/>
            <person name="Eickbush T."/>
            <person name="Evans J.D."/>
            <person name="Filipski A."/>
            <person name="Findeiss S."/>
            <person name="Freyhult E."/>
            <person name="Fulton L."/>
            <person name="Fulton R."/>
            <person name="Garcia A.C."/>
            <person name="Gardiner A."/>
            <person name="Garfield D.A."/>
            <person name="Garvin B.E."/>
            <person name="Gibson G."/>
            <person name="Gilbert D."/>
            <person name="Gnerre S."/>
            <person name="Godfrey J."/>
            <person name="Good R."/>
            <person name="Gotea V."/>
            <person name="Gravely B."/>
            <person name="Greenberg A.J."/>
            <person name="Griffiths-Jones S."/>
            <person name="Gross S."/>
            <person name="Guigo R."/>
            <person name="Gustafson E.A."/>
            <person name="Haerty W."/>
            <person name="Hahn M.W."/>
            <person name="Halligan D.L."/>
            <person name="Halpern A.L."/>
            <person name="Halter G.M."/>
            <person name="Han M.V."/>
            <person name="Heger A."/>
            <person name="Hillier L."/>
            <person name="Hinrichs A.S."/>
            <person name="Holmes I."/>
            <person name="Hoskins R.A."/>
            <person name="Hubisz M.J."/>
            <person name="Hultmark D."/>
            <person name="Huntley M.A."/>
            <person name="Jaffe D.B."/>
            <person name="Jagadeeshan S."/>
            <person name="Jeck W.R."/>
            <person name="Johnson J."/>
            <person name="Jones C.D."/>
            <person name="Jordan W.C."/>
            <person name="Karpen G.H."/>
            <person name="Kataoka E."/>
            <person name="Keightley P.D."/>
            <person name="Kheradpour P."/>
            <person name="Kirkness E.F."/>
            <person name="Koerich L.B."/>
            <person name="Kristiansen K."/>
            <person name="Kudrna D."/>
            <person name="Kulathinal R.J."/>
            <person name="Kumar S."/>
            <person name="Kwok R."/>
            <person name="Lander E."/>
            <person name="Langley C.H."/>
            <person name="Lapoint R."/>
            <person name="Lazzaro B.P."/>
            <person name="Lee S.J."/>
            <person name="Levesque L."/>
            <person name="Li R."/>
            <person name="Lin C.F."/>
            <person name="Lin M.F."/>
            <person name="Lindblad-Toh K."/>
            <person name="Llopart A."/>
            <person name="Long M."/>
            <person name="Low L."/>
            <person name="Lozovsky E."/>
            <person name="Lu J."/>
            <person name="Luo M."/>
            <person name="Machado C.A."/>
            <person name="Makalowski W."/>
            <person name="Marzo M."/>
            <person name="Matsuda M."/>
            <person name="Matzkin L."/>
            <person name="McAllister B."/>
            <person name="McBride C.S."/>
            <person name="McKernan B."/>
            <person name="McKernan K."/>
            <person name="Mendez-Lago M."/>
            <person name="Minx P."/>
            <person name="Mollenhauer M.U."/>
            <person name="Montooth K."/>
            <person name="Mount S.M."/>
            <person name="Mu X."/>
            <person name="Myers E."/>
            <person name="Negre B."/>
            <person name="Newfeld S."/>
            <person name="Nielsen R."/>
            <person name="Noor M.A."/>
            <person name="O'Grady P."/>
            <person name="Pachter L."/>
            <person name="Papaceit M."/>
            <person name="Parisi M.J."/>
            <person name="Parisi M."/>
            <person name="Parts L."/>
            <person name="Pedersen J.S."/>
            <person name="Pesole G."/>
            <person name="Phillippy A.M."/>
            <person name="Ponting C.P."/>
            <person name="Pop M."/>
            <person name="Porcelli D."/>
            <person name="Powell J.R."/>
            <person name="Prohaska S."/>
            <person name="Pruitt K."/>
            <person name="Puig M."/>
            <person name="Quesneville H."/>
            <person name="Ram K.R."/>
            <person name="Rand D."/>
            <person name="Rasmussen M.D."/>
            <person name="Reed L.K."/>
            <person name="Reenan R."/>
            <person name="Reily A."/>
            <person name="Remington K.A."/>
            <person name="Rieger T.T."/>
            <person name="Ritchie M.G."/>
            <person name="Robin C."/>
            <person name="Rogers Y.H."/>
            <person name="Rohde C."/>
            <person name="Rozas J."/>
            <person name="Rubenfield M.J."/>
            <person name="Ruiz A."/>
            <person name="Russo S."/>
            <person name="Salzberg S.L."/>
            <person name="Sanchez-Gracia A."/>
            <person name="Saranga D.J."/>
            <person name="Sato H."/>
            <person name="Schaeffer S.W."/>
            <person name="Schatz M.C."/>
            <person name="Schlenke T."/>
            <person name="Schwartz R."/>
            <person name="Segarra C."/>
            <person name="Singh R.S."/>
            <person name="Sirot L."/>
            <person name="Sirota M."/>
            <person name="Sisneros N.B."/>
            <person name="Smith C.D."/>
            <person name="Smith T.F."/>
            <person name="Spieth J."/>
            <person name="Stage D.E."/>
            <person name="Stark A."/>
            <person name="Stephan W."/>
            <person name="Strausberg R.L."/>
            <person name="Strempel S."/>
            <person name="Sturgill D."/>
            <person name="Sutton G."/>
            <person name="Sutton G.G."/>
            <person name="Tao W."/>
            <person name="Teichmann S."/>
            <person name="Tobari Y.N."/>
            <person name="Tomimura Y."/>
            <person name="Tsolas J.M."/>
            <person name="Valente V.L."/>
            <person name="Venter E."/>
            <person name="Venter J.C."/>
            <person name="Vicario S."/>
            <person name="Vieira F.G."/>
            <person name="Vilella A.J."/>
            <person name="Villasante A."/>
            <person name="Walenz B."/>
            <person name="Wang J."/>
            <person name="Wasserman M."/>
            <person name="Watts T."/>
            <person name="Wilson D."/>
            <person name="Wilson R.K."/>
            <person name="Wing R.A."/>
            <person name="Wolfner M.F."/>
            <person name="Wong A."/>
            <person name="Wong G.K."/>
            <person name="Wu C.I."/>
            <person name="Wu G."/>
            <person name="Yamamoto D."/>
            <person name="Yang H.P."/>
            <person name="Yang S.P."/>
            <person name="Yorke J.A."/>
            <person name="Yoshida K."/>
            <person name="Zdobnov E."/>
            <person name="Zhang P."/>
            <person name="Zhang Y."/>
            <person name="Zimin A.V."/>
            <person name="Baldwin J."/>
            <person name="Abdouelleil A."/>
            <person name="Abdulkadir J."/>
            <person name="Abebe A."/>
            <person name="Abera B."/>
            <person name="Abreu J."/>
            <person name="Acer S.C."/>
            <person name="Aftuck L."/>
            <person name="Alexander A."/>
            <person name="An P."/>
            <person name="Anderson E."/>
            <person name="Anderson S."/>
            <person name="Arachi H."/>
            <person name="Azer M."/>
            <person name="Bachantsang P."/>
            <person name="Barry A."/>
            <person name="Bayul T."/>
            <person name="Berlin A."/>
            <person name="Bessette D."/>
            <person name="Bloom T."/>
            <person name="Blye J."/>
            <person name="Boguslavskiy L."/>
            <person name="Bonnet C."/>
            <person name="Boukhgalter B."/>
            <person name="Bourzgui I."/>
            <person name="Brown A."/>
            <person name="Cahill P."/>
            <person name="Channer S."/>
            <person name="Cheshatsang Y."/>
            <person name="Chuda L."/>
            <person name="Citroen M."/>
            <person name="Collymore A."/>
            <person name="Cooke P."/>
            <person name="Costello M."/>
            <person name="D'Aco K."/>
            <person name="Daza R."/>
            <person name="De Haan G."/>
            <person name="DeGray S."/>
            <person name="DeMaso C."/>
            <person name="Dhargay N."/>
            <person name="Dooley K."/>
            <person name="Dooley E."/>
            <person name="Doricent M."/>
            <person name="Dorje P."/>
            <person name="Dorjee K."/>
            <person name="Dupes A."/>
            <person name="Elong R."/>
            <person name="Falk J."/>
            <person name="Farina A."/>
            <person name="Faro S."/>
            <person name="Ferguson D."/>
            <person name="Fisher S."/>
            <person name="Foley C.D."/>
            <person name="Franke A."/>
            <person name="Friedrich D."/>
            <person name="Gadbois L."/>
            <person name="Gearin G."/>
            <person name="Gearin C.R."/>
            <person name="Giannoukos G."/>
            <person name="Goode T."/>
            <person name="Graham J."/>
            <person name="Grandbois E."/>
            <person name="Grewal S."/>
            <person name="Gyaltsen K."/>
            <person name="Hafez N."/>
            <person name="Hagos B."/>
            <person name="Hall J."/>
            <person name="Henson C."/>
            <person name="Hollinger A."/>
            <person name="Honan T."/>
            <person name="Huard M.D."/>
            <person name="Hughes L."/>
            <person name="Hurhula B."/>
            <person name="Husby M.E."/>
            <person name="Kamat A."/>
            <person name="Kanga B."/>
            <person name="Kashin S."/>
            <person name="Khazanovich D."/>
            <person name="Kisner P."/>
            <person name="Lance K."/>
            <person name="Lara M."/>
            <person name="Lee W."/>
            <person name="Lennon N."/>
            <person name="Letendre F."/>
            <person name="LeVine R."/>
            <person name="Lipovsky A."/>
            <person name="Liu X."/>
            <person name="Liu J."/>
            <person name="Liu S."/>
            <person name="Lokyitsang T."/>
            <person name="Lokyitsang Y."/>
            <person name="Lubonja R."/>
            <person name="Lui A."/>
            <person name="MacDonald P."/>
            <person name="Magnisalis V."/>
            <person name="Maru K."/>
            <person name="Matthews C."/>
            <person name="McCusker W."/>
            <person name="McDonough S."/>
            <person name="Mehta T."/>
            <person name="Meldrim J."/>
            <person name="Meneus L."/>
            <person name="Mihai O."/>
            <person name="Mihalev A."/>
            <person name="Mihova T."/>
            <person name="Mittelman R."/>
            <person name="Mlenga V."/>
            <person name="Montmayeur A."/>
            <person name="Mulrain L."/>
            <person name="Navidi A."/>
            <person name="Naylor J."/>
            <person name="Negash T."/>
            <person name="Nguyen T."/>
            <person name="Nguyen N."/>
            <person name="Nicol R."/>
            <person name="Norbu C."/>
            <person name="Norbu N."/>
            <person name="Novod N."/>
            <person name="O'Neill B."/>
            <person name="Osman S."/>
            <person name="Markiewicz E."/>
            <person name="Oyono O.L."/>
            <person name="Patti C."/>
            <person name="Phunkhang P."/>
            <person name="Pierre F."/>
            <person name="Priest M."/>
            <person name="Raghuraman S."/>
            <person name="Rege F."/>
            <person name="Reyes R."/>
            <person name="Rise C."/>
            <person name="Rogov P."/>
            <person name="Ross K."/>
            <person name="Ryan E."/>
            <person name="Settipalli S."/>
            <person name="Shea T."/>
            <person name="Sherpa N."/>
            <person name="Shi L."/>
            <person name="Shih D."/>
            <person name="Sparrow T."/>
            <person name="Spaulding J."/>
            <person name="Stalker J."/>
            <person name="Stange-Thomann N."/>
            <person name="Stavropoulos S."/>
            <person name="Stone C."/>
            <person name="Strader C."/>
            <person name="Tesfaye S."/>
            <person name="Thomson T."/>
            <person name="Thoulutsang Y."/>
            <person name="Thoulutsang D."/>
            <person name="Topham K."/>
            <person name="Topping I."/>
            <person name="Tsamla T."/>
            <person name="Vassiliev H."/>
            <person name="Vo A."/>
            <person name="Wangchuk T."/>
            <person name="Wangdi T."/>
            <person name="Weiand M."/>
            <person name="Wilkinson J."/>
            <person name="Wilson A."/>
            <person name="Yadav S."/>
            <person name="Young G."/>
            <person name="Yu Q."/>
            <person name="Zembek L."/>
            <person name="Zhong D."/>
            <person name="Zimmer A."/>
            <person name="Zwirko Z."/>
            <person name="Jaffe D.B."/>
            <person name="Alvarez P."/>
            <person name="Brockman W."/>
            <person name="Butler J."/>
            <person name="Chin C."/>
            <person name="Gnerre S."/>
            <person name="Grabherr M."/>
            <person name="Kleber M."/>
            <person name="Mauceli E."/>
            <person name="MacCallum I."/>
        </authorList>
    </citation>
    <scope>NUCLEOTIDE SEQUENCE [LARGE SCALE GENOMIC DNA]</scope>
    <source>
        <strain evidence="19">Tucson 15287-2541.00</strain>
    </source>
</reference>
<evidence type="ECO:0000256" key="8">
    <source>
        <dbReference type="ARBA" id="ARBA00022824"/>
    </source>
</evidence>
<protein>
    <submittedName>
        <fullName evidence="18">GH11436</fullName>
    </submittedName>
</protein>
<feature type="transmembrane region" description="Helical" evidence="15">
    <location>
        <begin position="245"/>
        <end position="264"/>
    </location>
</feature>
<dbReference type="STRING" id="7222.B4JAC7"/>
<dbReference type="PRINTS" id="PR00119">
    <property type="entry name" value="CATATPASE"/>
</dbReference>
<dbReference type="InterPro" id="IPR023214">
    <property type="entry name" value="HAD_sf"/>
</dbReference>
<dbReference type="InterPro" id="IPR044492">
    <property type="entry name" value="P_typ_ATPase_HD_dom"/>
</dbReference>
<feature type="domain" description="P-type ATPase A" evidence="16">
    <location>
        <begin position="312"/>
        <end position="435"/>
    </location>
</feature>
<feature type="transmembrane region" description="Helical" evidence="15">
    <location>
        <begin position="1155"/>
        <end position="1175"/>
    </location>
</feature>
<feature type="transmembrane region" description="Helical" evidence="15">
    <location>
        <begin position="1195"/>
        <end position="1217"/>
    </location>
</feature>
<keyword evidence="3" id="KW-0813">Transport</keyword>
<feature type="transmembrane region" description="Helical" evidence="15">
    <location>
        <begin position="54"/>
        <end position="72"/>
    </location>
</feature>
<dbReference type="FunFam" id="3.40.50.1000:FF:000056">
    <property type="entry name" value="Cation-transporting ATPase"/>
    <property type="match status" value="1"/>
</dbReference>